<evidence type="ECO:0000256" key="1">
    <source>
        <dbReference type="SAM" id="MobiDB-lite"/>
    </source>
</evidence>
<name>A0ABT8D811_9RHOB</name>
<reference evidence="3" key="1">
    <citation type="journal article" date="2019" name="Int. J. Syst. Evol. Microbiol.">
        <title>The Global Catalogue of Microorganisms (GCM) 10K type strain sequencing project: providing services to taxonomists for standard genome sequencing and annotation.</title>
        <authorList>
            <consortium name="The Broad Institute Genomics Platform"/>
            <consortium name="The Broad Institute Genome Sequencing Center for Infectious Disease"/>
            <person name="Wu L."/>
            <person name="Ma J."/>
        </authorList>
    </citation>
    <scope>NUCLEOTIDE SEQUENCE [LARGE SCALE GENOMIC DNA]</scope>
    <source>
        <strain evidence="3">CECT 8482</strain>
    </source>
</reference>
<feature type="compositionally biased region" description="Gly residues" evidence="1">
    <location>
        <begin position="59"/>
        <end position="74"/>
    </location>
</feature>
<protein>
    <submittedName>
        <fullName evidence="2">Uncharacterized protein</fullName>
    </submittedName>
</protein>
<evidence type="ECO:0000313" key="3">
    <source>
        <dbReference type="Proteomes" id="UP001243846"/>
    </source>
</evidence>
<keyword evidence="3" id="KW-1185">Reference proteome</keyword>
<sequence length="126" mass="12870">MFAPVFLGLREGLRDLLVLCGASRALGRACKRMRADGITGLLHQKLGCRADEMAPGMRPIGGGGKADAEGGGLGVSAEPCEQGRDGNGAGAFDQQAAGEDDLFSPSFAPALSPWARQARASVTIAA</sequence>
<dbReference type="EMBL" id="JAUFRC010000001">
    <property type="protein sequence ID" value="MDN3711550.1"/>
    <property type="molecule type" value="Genomic_DNA"/>
</dbReference>
<organism evidence="2 3">
    <name type="scientific">Paracoccus cavernae</name>
    <dbReference type="NCBI Taxonomy" id="1571207"/>
    <lineage>
        <taxon>Bacteria</taxon>
        <taxon>Pseudomonadati</taxon>
        <taxon>Pseudomonadota</taxon>
        <taxon>Alphaproteobacteria</taxon>
        <taxon>Rhodobacterales</taxon>
        <taxon>Paracoccaceae</taxon>
        <taxon>Paracoccus</taxon>
    </lineage>
</organism>
<feature type="region of interest" description="Disordered" evidence="1">
    <location>
        <begin position="59"/>
        <end position="95"/>
    </location>
</feature>
<gene>
    <name evidence="2" type="ORF">QWZ10_06430</name>
</gene>
<accession>A0ABT8D811</accession>
<proteinExistence type="predicted"/>
<dbReference type="Proteomes" id="UP001243846">
    <property type="component" value="Unassembled WGS sequence"/>
</dbReference>
<evidence type="ECO:0000313" key="2">
    <source>
        <dbReference type="EMBL" id="MDN3711550.1"/>
    </source>
</evidence>
<comment type="caution">
    <text evidence="2">The sequence shown here is derived from an EMBL/GenBank/DDBJ whole genome shotgun (WGS) entry which is preliminary data.</text>
</comment>